<protein>
    <recommendedName>
        <fullName evidence="4">DUF5673 domain-containing protein</fullName>
    </recommendedName>
</protein>
<sequence>MVKMFDKAPQCLSKTSCFNNEPPLEETSILTSGFAFPKWMRGITFVVGFLILAIGMAKLFSMKIKGLMLMFPYVLVGIVCLSMGGINNSMSISSEGVIYARTVWGKKRQEVLPWETVQSVAILRKKNLFYARFFKEDGKGWQIPFRSDQWEIFQCIVNKYRPDLTIEDKTKV</sequence>
<keyword evidence="1" id="KW-0812">Transmembrane</keyword>
<proteinExistence type="predicted"/>
<reference evidence="2 3" key="1">
    <citation type="journal article" date="2010" name="Stand. Genomic Sci.">
        <title>Complete genome sequence of Aminobacterium colombiense type strain (ALA-1).</title>
        <authorList>
            <person name="Chertkov O."/>
            <person name="Sikorski J."/>
            <person name="Brambilla E."/>
            <person name="Lapidus A."/>
            <person name="Copeland A."/>
            <person name="Glavina Del Rio T."/>
            <person name="Nolan M."/>
            <person name="Lucas S."/>
            <person name="Tice H."/>
            <person name="Cheng J.F."/>
            <person name="Han C."/>
            <person name="Detter J.C."/>
            <person name="Bruce D."/>
            <person name="Tapia R."/>
            <person name="Goodwin L."/>
            <person name="Pitluck S."/>
            <person name="Liolios K."/>
            <person name="Ivanova N."/>
            <person name="Mavromatis K."/>
            <person name="Ovchinnikova G."/>
            <person name="Pati A."/>
            <person name="Chen A."/>
            <person name="Palaniappan K."/>
            <person name="Land M."/>
            <person name="Hauser L."/>
            <person name="Chang Y.J."/>
            <person name="Jeffries C.D."/>
            <person name="Spring S."/>
            <person name="Rohde M."/>
            <person name="Goker M."/>
            <person name="Bristow J."/>
            <person name="Eisen J.A."/>
            <person name="Markowitz V."/>
            <person name="Hugenholtz P."/>
            <person name="Kyrpides N.C."/>
            <person name="Klenk H.P."/>
        </authorList>
    </citation>
    <scope>NUCLEOTIDE SEQUENCE [LARGE SCALE GENOMIC DNA]</scope>
    <source>
        <strain evidence="3">DSM 12261 / ALA-1</strain>
    </source>
</reference>
<dbReference type="HOGENOM" id="CLU_1552066_0_0_0"/>
<gene>
    <name evidence="2" type="ordered locus">Amico_0565</name>
</gene>
<name>D5EDR9_AMICL</name>
<keyword evidence="3" id="KW-1185">Reference proteome</keyword>
<dbReference type="KEGG" id="aco:Amico_0565"/>
<accession>D5EDR9</accession>
<evidence type="ECO:0008006" key="4">
    <source>
        <dbReference type="Google" id="ProtNLM"/>
    </source>
</evidence>
<feature type="transmembrane region" description="Helical" evidence="1">
    <location>
        <begin position="39"/>
        <end position="60"/>
    </location>
</feature>
<feature type="transmembrane region" description="Helical" evidence="1">
    <location>
        <begin position="67"/>
        <end position="86"/>
    </location>
</feature>
<dbReference type="STRING" id="572547.Amico_0565"/>
<keyword evidence="1" id="KW-0472">Membrane</keyword>
<evidence type="ECO:0000313" key="3">
    <source>
        <dbReference type="Proteomes" id="UP000002366"/>
    </source>
</evidence>
<organism evidence="2 3">
    <name type="scientific">Aminobacterium colombiense (strain DSM 12261 / ALA-1)</name>
    <dbReference type="NCBI Taxonomy" id="572547"/>
    <lineage>
        <taxon>Bacteria</taxon>
        <taxon>Thermotogati</taxon>
        <taxon>Synergistota</taxon>
        <taxon>Synergistia</taxon>
        <taxon>Synergistales</taxon>
        <taxon>Aminobacteriaceae</taxon>
        <taxon>Aminobacterium</taxon>
    </lineage>
</organism>
<dbReference type="Proteomes" id="UP000002366">
    <property type="component" value="Chromosome"/>
</dbReference>
<evidence type="ECO:0000256" key="1">
    <source>
        <dbReference type="SAM" id="Phobius"/>
    </source>
</evidence>
<dbReference type="EMBL" id="CP001997">
    <property type="protein sequence ID" value="ADE56701.1"/>
    <property type="molecule type" value="Genomic_DNA"/>
</dbReference>
<keyword evidence="1" id="KW-1133">Transmembrane helix</keyword>
<dbReference type="AlphaFoldDB" id="D5EDR9"/>
<evidence type="ECO:0000313" key="2">
    <source>
        <dbReference type="EMBL" id="ADE56701.1"/>
    </source>
</evidence>